<keyword evidence="5" id="KW-0539">Nucleus</keyword>
<dbReference type="GeneID" id="113214358"/>
<evidence type="ECO:0000256" key="2">
    <source>
        <dbReference type="ARBA" id="ARBA00022723"/>
    </source>
</evidence>
<dbReference type="SMART" id="SM00249">
    <property type="entry name" value="PHD"/>
    <property type="match status" value="1"/>
</dbReference>
<comment type="subcellular location">
    <subcellularLocation>
        <location evidence="1">Nucleus</location>
    </subcellularLocation>
</comment>
<dbReference type="RefSeq" id="XP_026289475.1">
    <property type="nucleotide sequence ID" value="XM_026433690.2"/>
</dbReference>
<dbReference type="InterPro" id="IPR019787">
    <property type="entry name" value="Znf_PHD-finger"/>
</dbReference>
<dbReference type="OrthoDB" id="419183at2759"/>
<dbReference type="InterPro" id="IPR037869">
    <property type="entry name" value="Spp1/CFP1"/>
</dbReference>
<dbReference type="AlphaFoldDB" id="A0A6J1TCP7"/>
<dbReference type="Pfam" id="PF00628">
    <property type="entry name" value="PHD"/>
    <property type="match status" value="1"/>
</dbReference>
<evidence type="ECO:0000256" key="3">
    <source>
        <dbReference type="ARBA" id="ARBA00022771"/>
    </source>
</evidence>
<keyword evidence="3 6" id="KW-0863">Zinc-finger</keyword>
<dbReference type="KEGG" id="foc:113214358"/>
<evidence type="ECO:0000259" key="7">
    <source>
        <dbReference type="PROSITE" id="PS50016"/>
    </source>
</evidence>
<dbReference type="InterPro" id="IPR001965">
    <property type="entry name" value="Znf_PHD"/>
</dbReference>
<evidence type="ECO:0000256" key="5">
    <source>
        <dbReference type="ARBA" id="ARBA00023242"/>
    </source>
</evidence>
<evidence type="ECO:0000256" key="6">
    <source>
        <dbReference type="PROSITE-ProRule" id="PRU00146"/>
    </source>
</evidence>
<dbReference type="PANTHER" id="PTHR46174">
    <property type="entry name" value="CXXC-TYPE ZINC FINGER PROTEIN 1"/>
    <property type="match status" value="1"/>
</dbReference>
<accession>A0A6J1TCP7</accession>
<protein>
    <submittedName>
        <fullName evidence="9">CXXC-type zinc finger protein 1-like</fullName>
    </submittedName>
</protein>
<gene>
    <name evidence="9" type="primary">LOC113214358</name>
</gene>
<evidence type="ECO:0000256" key="4">
    <source>
        <dbReference type="ARBA" id="ARBA00022833"/>
    </source>
</evidence>
<keyword evidence="4" id="KW-0862">Zinc</keyword>
<dbReference type="InterPro" id="IPR013083">
    <property type="entry name" value="Znf_RING/FYVE/PHD"/>
</dbReference>
<organism evidence="8 9">
    <name type="scientific">Frankliniella occidentalis</name>
    <name type="common">Western flower thrips</name>
    <name type="synonym">Euthrips occidentalis</name>
    <dbReference type="NCBI Taxonomy" id="133901"/>
    <lineage>
        <taxon>Eukaryota</taxon>
        <taxon>Metazoa</taxon>
        <taxon>Ecdysozoa</taxon>
        <taxon>Arthropoda</taxon>
        <taxon>Hexapoda</taxon>
        <taxon>Insecta</taxon>
        <taxon>Pterygota</taxon>
        <taxon>Neoptera</taxon>
        <taxon>Paraneoptera</taxon>
        <taxon>Thysanoptera</taxon>
        <taxon>Terebrantia</taxon>
        <taxon>Thripoidea</taxon>
        <taxon>Thripidae</taxon>
        <taxon>Frankliniella</taxon>
    </lineage>
</organism>
<reference evidence="9" key="1">
    <citation type="submission" date="2025-08" db="UniProtKB">
        <authorList>
            <consortium name="RefSeq"/>
        </authorList>
    </citation>
    <scope>IDENTIFICATION</scope>
    <source>
        <tissue evidence="9">Whole organism</tissue>
    </source>
</reference>
<dbReference type="PROSITE" id="PS50016">
    <property type="entry name" value="ZF_PHD_2"/>
    <property type="match status" value="1"/>
</dbReference>
<dbReference type="GO" id="GO:0048188">
    <property type="term" value="C:Set1C/COMPASS complex"/>
    <property type="evidence" value="ECO:0007669"/>
    <property type="project" value="InterPro"/>
</dbReference>
<dbReference type="PROSITE" id="PS01359">
    <property type="entry name" value="ZF_PHD_1"/>
    <property type="match status" value="1"/>
</dbReference>
<dbReference type="GO" id="GO:0045893">
    <property type="term" value="P:positive regulation of DNA-templated transcription"/>
    <property type="evidence" value="ECO:0007669"/>
    <property type="project" value="TreeGrafter"/>
</dbReference>
<dbReference type="GO" id="GO:0008270">
    <property type="term" value="F:zinc ion binding"/>
    <property type="evidence" value="ECO:0007669"/>
    <property type="project" value="UniProtKB-KW"/>
</dbReference>
<dbReference type="PANTHER" id="PTHR46174:SF1">
    <property type="entry name" value="CXXC-TYPE ZINC FINGER PROTEIN 1"/>
    <property type="match status" value="1"/>
</dbReference>
<dbReference type="InterPro" id="IPR011011">
    <property type="entry name" value="Znf_FYVE_PHD"/>
</dbReference>
<dbReference type="Proteomes" id="UP000504606">
    <property type="component" value="Unplaced"/>
</dbReference>
<evidence type="ECO:0000313" key="8">
    <source>
        <dbReference type="Proteomes" id="UP000504606"/>
    </source>
</evidence>
<dbReference type="SUPFAM" id="SSF57903">
    <property type="entry name" value="FYVE/PHD zinc finger"/>
    <property type="match status" value="1"/>
</dbReference>
<evidence type="ECO:0000313" key="9">
    <source>
        <dbReference type="RefSeq" id="XP_026289475.1"/>
    </source>
</evidence>
<feature type="domain" description="PHD-type" evidence="7">
    <location>
        <begin position="1"/>
        <end position="49"/>
    </location>
</feature>
<evidence type="ECO:0000256" key="1">
    <source>
        <dbReference type="ARBA" id="ARBA00004123"/>
    </source>
</evidence>
<dbReference type="InterPro" id="IPR019786">
    <property type="entry name" value="Zinc_finger_PHD-type_CS"/>
</dbReference>
<name>A0A6J1TCP7_FRAOC</name>
<proteinExistence type="predicted"/>
<dbReference type="Gene3D" id="3.30.40.10">
    <property type="entry name" value="Zinc/RING finger domain, C3HC4 (zinc finger)"/>
    <property type="match status" value="1"/>
</dbReference>
<keyword evidence="8" id="KW-1185">Reference proteome</keyword>
<keyword evidence="2" id="KW-0479">Metal-binding</keyword>
<sequence>MYCMCRKPAGSRFMIGCDNCDEWFHGNCIGVSPKQKLPDKWCCPKCFCDSNAKRILLNSFAQ</sequence>